<feature type="compositionally biased region" description="Pro residues" evidence="11">
    <location>
        <begin position="2242"/>
        <end position="2253"/>
    </location>
</feature>
<feature type="repeat" description="Xin" evidence="9">
    <location>
        <begin position="1311"/>
        <end position="1326"/>
    </location>
</feature>
<feature type="domain" description="LIM zinc-binding" evidence="12">
    <location>
        <begin position="3326"/>
        <end position="3386"/>
    </location>
</feature>
<dbReference type="Pfam" id="PF08043">
    <property type="entry name" value="Xin"/>
    <property type="match status" value="16"/>
</dbReference>
<feature type="compositionally biased region" description="Polar residues" evidence="11">
    <location>
        <begin position="2368"/>
        <end position="2381"/>
    </location>
</feature>
<organism evidence="13 14">
    <name type="scientific">Electrophorus voltai</name>
    <dbReference type="NCBI Taxonomy" id="2609070"/>
    <lineage>
        <taxon>Eukaryota</taxon>
        <taxon>Metazoa</taxon>
        <taxon>Chordata</taxon>
        <taxon>Craniata</taxon>
        <taxon>Vertebrata</taxon>
        <taxon>Euteleostomi</taxon>
        <taxon>Actinopterygii</taxon>
        <taxon>Neopterygii</taxon>
        <taxon>Teleostei</taxon>
        <taxon>Ostariophysi</taxon>
        <taxon>Gymnotiformes</taxon>
        <taxon>Gymnotoidei</taxon>
        <taxon>Gymnotidae</taxon>
        <taxon>Electrophorus</taxon>
    </lineage>
</organism>
<feature type="repeat" description="Xin" evidence="9">
    <location>
        <begin position="1172"/>
        <end position="1187"/>
    </location>
</feature>
<dbReference type="Proteomes" id="UP001239994">
    <property type="component" value="Unassembled WGS sequence"/>
</dbReference>
<feature type="repeat" description="Xin" evidence="9">
    <location>
        <begin position="468"/>
        <end position="483"/>
    </location>
</feature>
<dbReference type="SUPFAM" id="SSF57716">
    <property type="entry name" value="Glucocorticoid receptor-like (DNA-binding domain)"/>
    <property type="match status" value="2"/>
</dbReference>
<feature type="compositionally biased region" description="Polar residues" evidence="11">
    <location>
        <begin position="2388"/>
        <end position="2403"/>
    </location>
</feature>
<feature type="region of interest" description="Disordered" evidence="11">
    <location>
        <begin position="3236"/>
        <end position="3257"/>
    </location>
</feature>
<feature type="repeat" description="Xin" evidence="9">
    <location>
        <begin position="660"/>
        <end position="675"/>
    </location>
</feature>
<feature type="compositionally biased region" description="Basic and acidic residues" evidence="11">
    <location>
        <begin position="2275"/>
        <end position="2284"/>
    </location>
</feature>
<dbReference type="EMBL" id="JAROKS010000012">
    <property type="protein sequence ID" value="KAK1798736.1"/>
    <property type="molecule type" value="Genomic_DNA"/>
</dbReference>
<evidence type="ECO:0000256" key="2">
    <source>
        <dbReference type="ARBA" id="ARBA00022723"/>
    </source>
</evidence>
<feature type="compositionally biased region" description="Basic and acidic residues" evidence="11">
    <location>
        <begin position="2552"/>
        <end position="2563"/>
    </location>
</feature>
<keyword evidence="6 8" id="KW-0440">LIM domain</keyword>
<feature type="region of interest" description="Disordered" evidence="11">
    <location>
        <begin position="2073"/>
        <end position="2434"/>
    </location>
</feature>
<dbReference type="GO" id="GO:0051015">
    <property type="term" value="F:actin filament binding"/>
    <property type="evidence" value="ECO:0007669"/>
    <property type="project" value="TreeGrafter"/>
</dbReference>
<feature type="compositionally biased region" description="Polar residues" evidence="11">
    <location>
        <begin position="2737"/>
        <end position="2746"/>
    </location>
</feature>
<feature type="region of interest" description="Disordered" evidence="11">
    <location>
        <begin position="3875"/>
        <end position="3896"/>
    </location>
</feature>
<evidence type="ECO:0000313" key="13">
    <source>
        <dbReference type="EMBL" id="KAK1798736.1"/>
    </source>
</evidence>
<evidence type="ECO:0000256" key="1">
    <source>
        <dbReference type="ARBA" id="ARBA00004282"/>
    </source>
</evidence>
<keyword evidence="5" id="KW-0965">Cell junction</keyword>
<feature type="compositionally biased region" description="Pro residues" evidence="11">
    <location>
        <begin position="2121"/>
        <end position="2146"/>
    </location>
</feature>
<comment type="caution">
    <text evidence="13">The sequence shown here is derived from an EMBL/GenBank/DDBJ whole genome shotgun (WGS) entry which is preliminary data.</text>
</comment>
<evidence type="ECO:0000256" key="11">
    <source>
        <dbReference type="SAM" id="MobiDB-lite"/>
    </source>
</evidence>
<feature type="repeat" description="Xin" evidence="9">
    <location>
        <begin position="1132"/>
        <end position="1147"/>
    </location>
</feature>
<feature type="region of interest" description="Disordered" evidence="11">
    <location>
        <begin position="2909"/>
        <end position="2940"/>
    </location>
</feature>
<feature type="repeat" description="Xin" evidence="9">
    <location>
        <begin position="1384"/>
        <end position="1399"/>
    </location>
</feature>
<feature type="compositionally biased region" description="Pro residues" evidence="11">
    <location>
        <begin position="2165"/>
        <end position="2175"/>
    </location>
</feature>
<dbReference type="PROSITE" id="PS51389">
    <property type="entry name" value="XIN"/>
    <property type="match status" value="22"/>
</dbReference>
<reference evidence="13" key="1">
    <citation type="submission" date="2023-03" db="EMBL/GenBank/DDBJ databases">
        <title>Electrophorus voltai genome.</title>
        <authorList>
            <person name="Bian C."/>
        </authorList>
    </citation>
    <scope>NUCLEOTIDE SEQUENCE</scope>
    <source>
        <strain evidence="13">CB-2022</strain>
        <tissue evidence="13">Muscle</tissue>
    </source>
</reference>
<feature type="repeat" description="Xin" evidence="9">
    <location>
        <begin position="1210"/>
        <end position="1225"/>
    </location>
</feature>
<evidence type="ECO:0000256" key="9">
    <source>
        <dbReference type="PROSITE-ProRule" id="PRU00721"/>
    </source>
</evidence>
<comment type="domain">
    <text evidence="9">Xin repeats bind F-actin.</text>
</comment>
<feature type="compositionally biased region" description="Polar residues" evidence="11">
    <location>
        <begin position="2981"/>
        <end position="2995"/>
    </location>
</feature>
<feature type="repeat" description="Xin" evidence="9">
    <location>
        <begin position="948"/>
        <end position="963"/>
    </location>
</feature>
<feature type="coiled-coil region" evidence="10">
    <location>
        <begin position="3593"/>
        <end position="3620"/>
    </location>
</feature>
<feature type="repeat" description="Xin" evidence="9">
    <location>
        <begin position="544"/>
        <end position="559"/>
    </location>
</feature>
<dbReference type="InterPro" id="IPR001781">
    <property type="entry name" value="Znf_LIM"/>
</dbReference>
<dbReference type="Pfam" id="PF00412">
    <property type="entry name" value="LIM"/>
    <property type="match status" value="1"/>
</dbReference>
<evidence type="ECO:0000256" key="7">
    <source>
        <dbReference type="ARBA" id="ARBA00023203"/>
    </source>
</evidence>
<feature type="region of interest" description="Disordered" evidence="11">
    <location>
        <begin position="2737"/>
        <end position="2793"/>
    </location>
</feature>
<protein>
    <recommendedName>
        <fullName evidence="12">LIM zinc-binding domain-containing protein</fullName>
    </recommendedName>
</protein>
<feature type="repeat" description="Xin" evidence="9">
    <location>
        <begin position="622"/>
        <end position="637"/>
    </location>
</feature>
<sequence length="3896" mass="437519">METQSGGGIMGDLRGRAGCAQDTRQDVQDSDGRHIERFDIPLASLKSMFEKSPQITDVKNSSCSAQRLMDQASTGSSGKQVSNQSEDVNVYAGSTGVVGDTHAEGDPETVPLKERLALYQAAISKEQRSPASIVMEDSEACSLPGGLASVKKQFESQNVSSSSSTQSTVTQYHYQQRQEVVSSSEVCVRSSVRESHDLQASQDQNIQHNVTSSFGNDFDDKVVVLGGQDLPKVSTQALKQQYEKSIEEATPSKHIKIDLDYNQFPWAPANVSSKSAAGGSYGSITKTMKETSSTSASACAHFETTEQYLPPPPTTHILQASIEVPGYCPSPQPADQHVSPKYPVSKEQYSKQRNLYELKRLYKHIHPEVRRNLERDFITEMEHSHMDSDEEVSGDVRQVRSVFENSGGSPGKCMSPEREFLEWDEILKGEVQSMRWMFENKPLDAIKDDIPEENESSNIAQQEIIVGKDVKYTTWMFETQPIDTLGTETPDSVEQSGKLTDLARGDVQTATWLFETQPLDSLNRIYQEDDQNEQVMYTKDIARGDVKTARYLFETQHLDSLGHTETIDESHFLQLKSELEETKGDVKTTTRMFETQPMCVIRGDSGEMLQITTVRREETEKGDVKTSRWLFETQPLDMINKDPTKVKLICGVSMEEDYQGGVNRGRWLFETKTLDQIKDEEWENTKSQKEEIIGADVRRHCMTFETQPMDKLKDNANARSPEPDDIMGGDVTSTRHLFETVPMENLKELPEVGKLQKVVASEEEKGDVRHQKWLFESKPLEQIREEKKEITRTVKLQELDKGDVTNYREIFETMDLSKCTDKQKMAVEGVTSGSVKSNKVLFESTPLYAIQDSSGQYHEVKTVRREEIVKGDVRSCKWMFETRPIDQFDESINKFQIIKGISKQEIESGDVKTAKWLFETQPLDGIKHFSNMEEEDNRKNETIEIQRGDVKTCRWLFETQPMDVLYEKAEAKAEDTTEIQKGDVKTCTWLFETQTLDSIKDESETILKTCTVKQEDIQGRDVRLARFLFETENLENIKGGEDHSNFKRVTRIDIESGDVSRMKYIFETQSSDIMTSSSEETMQKLKSHQAEEIQKGNVVNCTWMFENQPIDTIKENAEESKMTRTVTDVQGGNVDKGRFIFETYSLDAIREDSSEAELNKLQSIIREETEKGDVKNYTMMFETQPLYAIQDKEGHFHEVTTVTKEEILRGDVIGARWLFETKPLDSIRDTDEVYVIKAVTEEDVQKGDVSTARYRFETQPLDQIAEDMKISIKTVADVQGGDVKTNKQHFESDEMPQKFVRTVSVSEIQKGDVRSATWMFETRTIDKIRGEGSEYNEMEKVTREEVVKGDVKQSVWLFEKEPLDQIKDTDETEAVVAREEIPKADVKTTTWLFETTPLTEFNETNVKKTEIMGKSIKETLEELHSQKMVDSQGILIEANEIGNVRMAKYKLLNQKTPEIQREEVIRGDLNNIMMNLLNRRETTQSGIKVDAEERGNINTTVQQLFNQDRDVNVEKEEIIRGDIQEAINNLLKKEGSAKRGILIQEDEKGDVRMTIYSLLNQEEENRLVKEDIVKGNVHGTLRMLLTSPYAKDQSSKIQVEDTERGNVSFYSTCIESGALDYLKQLQLGSDENYDEKVKEMIIGGDVEHTKIILRNNQQAIGRTVAEDDIVPGDVHNTVQVFMKEPVLSLHNLQKEEIVKGDLRAALDSLAQAINEHRIIDKEEVVKGDINTTLKFLEEAQNQLREMDKPEIVRGDIRGALESLEKSATAKTEVIIEDLIPGDIRGTLKSLEEAKQAVKDVEKEEIVKGDIQNTLLSLQEASNEKKVFQHQVSEQGDVKGTIQLLMEPASSPHIQRRPSTEGDIKTSIKSLYEQEQTKIEKEEVVKGDVQGTIKCLMKKKEQSSHKSKINPSRRGNVPINNPVPPEQEAQESPAESKGDSKPSNPLPSKNMPQSMESYASTQKQTVKTDQSLASTQDQHSTTKHVTVGQSECSQISPKVNVKEHHVKPKQNIPSPVTITKKKVGKQTSEKKDGVSVCSGECETKETKQTTKSTKQTQEIKTTTQVQTMVTTQETTITQNQNIKNVKSEPTVKSHKTEKNLKSQNYNLNPKGMIKKKPQPEIHFPPPPTSPPPPSESELSLPPPPSPVTEPDITLHPSLVMRQDSDLPPPPPPPPPTAEAEVECFPPPPQDLLPPPPSQQELISVTQPNTGKPKPRPLFKVPKTEPPRQPDPPKFKWQKKQPAQSPPAPPPPPSPEVSVAKQKQTATHITTTTVTEIKGKEKKPEENVTPFEMPPPPVTEAPTTVPVHKPDLEEPACPKKAFVPSIKLPPPPEPAIEPKSRPFARKFKTPLMLAEERYRKEREESEKNKTGSTASSPLTSIQFQPDAGVESTTQTLEQSQVICETQQEQHKEKEVEKKLSMIPKEPEPVKKPVTVSQGQFVKPIPSKMTQPPVVQKAPANFQLSKPSFPKVSKKAGTDSASVAVDTKQVSATITQTTAEIKAPPTSTMPPHTETEYLRNVKVSSHTTTSKQIMDQGQSMQQFSTVQSQSAPSLKAEESVTDETKKVSPQPTKIPKVTPSFKVKTFRVPKQEKQDEKKESFQKEQTAAENVSQVSAGQVCSQVSAGQVCSQVSAGQVCSQVVSGSTEKTDVKVEKQEQTEQIKDTKLEIHLKKPKTKSKKDFKEPPPVAPKPSVEMHYILPSKSMEVHHQGTGQTTVTQSQQDIKEENVHDINVVTQHTVNQQSIQQKGKLQIRKQVKGPQKPPGMEEAAKEPLQKESSQSDFRKALLKSPAEASDVQRCEDMQKLLSHIKDMQESTGKMNVKSFRVLLNIIPDWLVGDEEKAELSRAQYNKQKFQEIIVYVRNLAETKLTVLDRNLAALENLENESVQKKAVSGTAQKISKISIGSAKVETQKKIQEKTVQEQSDSKSTDSKVMPPELKMRTPSPTYICIETARRTDSPLQVVSSPPPLYTSGATPPPRWSEIPTSINRATPSPTLSRSEKLTKLRETTAKLSCGVTPPPVPLPEQALQVQGDVEESHTSSHQEVTMETHMMESSMLQSSMEIHGDSMMTVKDKREFFEEAQRAEKNRHYMRKDPINIPERLEPDAEDNETEIPIDFHDRMKDDLPKVDLSKLVNKFETPKSKVYMRKDPIVIPERLGSDTEDTEAESERKPSQVEEVPTFDIKALKNVFEMGEQAHQYLKEEKKCLERPEELKEPTGFSETKSVAEHYSTVDEFGNHVTGSRTEMTSHSQSMAARRDPPTYADVVRGKVPVLDVPPEATAEQLLKSFQQTWAESDNIFKNLGFSVSGHHTSHTSHQQQTKIRVPESELCRVCRKRVYPMESLIADKQNFHKSCFRCAHCNSQLSLGNYASLHGRMYCKPHYKQLFKSKGNYDEGFGEKPYRDLWSTKNQMTTPEKANTSPVRSDTKAAHQVLKEQDLFPAEDKDVSKSYVNAKKPASKISLVWPPQSESPRKSFSMEEEIKVVKPAWPPKEETVPQENSKNTEQERTSPKPDLSNEQQIENETKENGGEPLIVPAESTKPEEVLEQPAKTKITTDVIYGPKTTETSDGIPQKGEQTEGESGIQEDKVVLEVNGVKETEQKEKVFEEKMDKLKRNEESMNVEKVNENGSGVLSGCNRETNTLKVTVIDNGTPDEQAASVNNSNTNNNNNNSSGATWLGFDGITAEQSLIDFCSLSSPSTQVPVKEELNTKETGHADTLQFMYLHGTPVPPHANKEDTSKMIVDHHSGRDLISEDPDEQMTFSTSQFLDDIFEGFGASSSLTSDFKGSIYSKESSSKSADSPLDDLMDFGMESKKVADKEAVKERIEELNNSDTKAGLLTKTNCLWGVEPESLIVTCPAPGSGAEASSQALVTAMTGAHRPERCRQGPALPRASVRTPE</sequence>
<dbReference type="InterPro" id="IPR030072">
    <property type="entry name" value="XIRP1/XIRP2"/>
</dbReference>
<dbReference type="CDD" id="cd09442">
    <property type="entry name" value="LIM_Eplin_like"/>
    <property type="match status" value="1"/>
</dbReference>
<evidence type="ECO:0000256" key="6">
    <source>
        <dbReference type="ARBA" id="ARBA00023038"/>
    </source>
</evidence>
<evidence type="ECO:0000256" key="3">
    <source>
        <dbReference type="ARBA" id="ARBA00022737"/>
    </source>
</evidence>
<evidence type="ECO:0000256" key="4">
    <source>
        <dbReference type="ARBA" id="ARBA00022833"/>
    </source>
</evidence>
<dbReference type="InterPro" id="IPR012510">
    <property type="entry name" value="Actin-binding_Xin_repeat"/>
</dbReference>
<feature type="repeat" description="Xin" evidence="9">
    <location>
        <begin position="429"/>
        <end position="444"/>
    </location>
</feature>
<feature type="region of interest" description="Disordered" evidence="11">
    <location>
        <begin position="3484"/>
        <end position="3585"/>
    </location>
</feature>
<keyword evidence="7 9" id="KW-0009">Actin-binding</keyword>
<keyword evidence="10" id="KW-0175">Coiled coil</keyword>
<feature type="repeat" description="Xin" evidence="9">
    <location>
        <begin position="729"/>
        <end position="744"/>
    </location>
</feature>
<feature type="region of interest" description="Disordered" evidence="11">
    <location>
        <begin position="2037"/>
        <end position="2058"/>
    </location>
</feature>
<feature type="repeat" description="Xin" evidence="9">
    <location>
        <begin position="982"/>
        <end position="997"/>
    </location>
</feature>
<name>A0AAD9DYI1_9TELE</name>
<feature type="compositionally biased region" description="Polar residues" evidence="11">
    <location>
        <begin position="3237"/>
        <end position="3251"/>
    </location>
</feature>
<comment type="subcellular location">
    <subcellularLocation>
        <location evidence="1">Cell junction</location>
    </subcellularLocation>
</comment>
<dbReference type="PANTHER" id="PTHR22591">
    <property type="entry name" value="XIN"/>
    <property type="match status" value="1"/>
</dbReference>
<feature type="compositionally biased region" description="Basic and acidic residues" evidence="11">
    <location>
        <begin position="3499"/>
        <end position="3508"/>
    </location>
</feature>
<feature type="compositionally biased region" description="Gly residues" evidence="11">
    <location>
        <begin position="1"/>
        <end position="10"/>
    </location>
</feature>
<feature type="region of interest" description="Disordered" evidence="11">
    <location>
        <begin position="3153"/>
        <end position="3175"/>
    </location>
</feature>
<feature type="region of interest" description="Disordered" evidence="11">
    <location>
        <begin position="2956"/>
        <end position="2997"/>
    </location>
</feature>
<keyword evidence="14" id="KW-1185">Reference proteome</keyword>
<dbReference type="GO" id="GO:0005925">
    <property type="term" value="C:focal adhesion"/>
    <property type="evidence" value="ECO:0007669"/>
    <property type="project" value="TreeGrafter"/>
</dbReference>
<feature type="region of interest" description="Disordered" evidence="11">
    <location>
        <begin position="1895"/>
        <end position="2013"/>
    </location>
</feature>
<feature type="compositionally biased region" description="Low complexity" evidence="11">
    <location>
        <begin position="2048"/>
        <end position="2058"/>
    </location>
</feature>
<keyword evidence="4 8" id="KW-0862">Zinc</keyword>
<feature type="compositionally biased region" description="Polar residues" evidence="11">
    <location>
        <begin position="2485"/>
        <end position="2507"/>
    </location>
</feature>
<comment type="similarity">
    <text evidence="9">Belongs to the Xin family.</text>
</comment>
<dbReference type="PANTHER" id="PTHR22591:SF1">
    <property type="entry name" value="XIN ACTIN-BINDING REPEAT-CONTAINING PROTEIN 2"/>
    <property type="match status" value="1"/>
</dbReference>
<proteinExistence type="inferred from homology"/>
<dbReference type="Gene3D" id="2.10.110.10">
    <property type="entry name" value="Cysteine Rich Protein"/>
    <property type="match status" value="1"/>
</dbReference>
<keyword evidence="2 8" id="KW-0479">Metal-binding</keyword>
<dbReference type="GO" id="GO:0001725">
    <property type="term" value="C:stress fiber"/>
    <property type="evidence" value="ECO:0007669"/>
    <property type="project" value="TreeGrafter"/>
</dbReference>
<feature type="repeat" description="Xin" evidence="9">
    <location>
        <begin position="871"/>
        <end position="886"/>
    </location>
</feature>
<keyword evidence="3" id="KW-0677">Repeat</keyword>
<feature type="compositionally biased region" description="Basic and acidic residues" evidence="11">
    <location>
        <begin position="2586"/>
        <end position="2599"/>
    </location>
</feature>
<feature type="compositionally biased region" description="Basic and acidic residues" evidence="11">
    <location>
        <begin position="2084"/>
        <end position="2099"/>
    </location>
</feature>
<evidence type="ECO:0000256" key="8">
    <source>
        <dbReference type="PROSITE-ProRule" id="PRU00125"/>
    </source>
</evidence>
<feature type="compositionally biased region" description="Polar residues" evidence="11">
    <location>
        <begin position="1940"/>
        <end position="1996"/>
    </location>
</feature>
<feature type="compositionally biased region" description="Basic and acidic residues" evidence="11">
    <location>
        <begin position="2352"/>
        <end position="2367"/>
    </location>
</feature>
<evidence type="ECO:0000256" key="5">
    <source>
        <dbReference type="ARBA" id="ARBA00022949"/>
    </source>
</evidence>
<dbReference type="PROSITE" id="PS00478">
    <property type="entry name" value="LIM_DOMAIN_1"/>
    <property type="match status" value="1"/>
</dbReference>
<feature type="region of interest" description="Disordered" evidence="11">
    <location>
        <begin position="2458"/>
        <end position="2607"/>
    </location>
</feature>
<evidence type="ECO:0000256" key="10">
    <source>
        <dbReference type="SAM" id="Coils"/>
    </source>
</evidence>
<feature type="compositionally biased region" description="Low complexity" evidence="11">
    <location>
        <begin position="2258"/>
        <end position="2274"/>
    </location>
</feature>
<feature type="compositionally biased region" description="Basic and acidic residues" evidence="11">
    <location>
        <begin position="2644"/>
        <end position="2668"/>
    </location>
</feature>
<gene>
    <name evidence="13" type="ORF">P4O66_007019</name>
</gene>
<feature type="repeat" description="Xin" evidence="9">
    <location>
        <begin position="1096"/>
        <end position="1111"/>
    </location>
</feature>
<feature type="compositionally biased region" description="Pro residues" evidence="11">
    <location>
        <begin position="2183"/>
        <end position="2196"/>
    </location>
</feature>
<feature type="compositionally biased region" description="Basic and acidic residues" evidence="11">
    <location>
        <begin position="2909"/>
        <end position="2928"/>
    </location>
</feature>
<feature type="repeat" description="Xin" evidence="9">
    <location>
        <begin position="584"/>
        <end position="599"/>
    </location>
</feature>
<feature type="compositionally biased region" description="Basic and acidic residues" evidence="11">
    <location>
        <begin position="23"/>
        <end position="35"/>
    </location>
</feature>
<feature type="region of interest" description="Disordered" evidence="11">
    <location>
        <begin position="1"/>
        <end position="35"/>
    </location>
</feature>
<feature type="compositionally biased region" description="Basic and acidic residues" evidence="11">
    <location>
        <begin position="2220"/>
        <end position="2232"/>
    </location>
</feature>
<feature type="repeat" description="Xin" evidence="9">
    <location>
        <begin position="1057"/>
        <end position="1072"/>
    </location>
</feature>
<dbReference type="FunFam" id="2.10.110.10:FF:000002">
    <property type="entry name" value="LIM domain and actin-binding 1"/>
    <property type="match status" value="1"/>
</dbReference>
<feature type="repeat" description="Xin" evidence="9">
    <location>
        <begin position="909"/>
        <end position="924"/>
    </location>
</feature>
<evidence type="ECO:0000313" key="14">
    <source>
        <dbReference type="Proteomes" id="UP001239994"/>
    </source>
</evidence>
<feature type="region of interest" description="Disordered" evidence="11">
    <location>
        <begin position="2640"/>
        <end position="2690"/>
    </location>
</feature>
<dbReference type="GO" id="GO:0046872">
    <property type="term" value="F:metal ion binding"/>
    <property type="evidence" value="ECO:0007669"/>
    <property type="project" value="UniProtKB-KW"/>
</dbReference>
<evidence type="ECO:0000259" key="12">
    <source>
        <dbReference type="PROSITE" id="PS50023"/>
    </source>
</evidence>
<feature type="repeat" description="Xin" evidence="9">
    <location>
        <begin position="1247"/>
        <end position="1262"/>
    </location>
</feature>
<feature type="repeat" description="Xin" evidence="9">
    <location>
        <begin position="1349"/>
        <end position="1364"/>
    </location>
</feature>
<dbReference type="PROSITE" id="PS50023">
    <property type="entry name" value="LIM_DOMAIN_2"/>
    <property type="match status" value="1"/>
</dbReference>
<accession>A0AAD9DYI1</accession>
<dbReference type="SMART" id="SM00132">
    <property type="entry name" value="LIM"/>
    <property type="match status" value="1"/>
</dbReference>
<feature type="repeat" description="Xin" evidence="9">
    <location>
        <begin position="505"/>
        <end position="520"/>
    </location>
</feature>
<feature type="compositionally biased region" description="Pro residues" evidence="11">
    <location>
        <begin position="2963"/>
        <end position="2977"/>
    </location>
</feature>
<feature type="compositionally biased region" description="Polar residues" evidence="11">
    <location>
        <begin position="2519"/>
        <end position="2549"/>
    </location>
</feature>
<feature type="compositionally biased region" description="Basic and acidic residues" evidence="11">
    <location>
        <begin position="2405"/>
        <end position="2428"/>
    </location>
</feature>
<dbReference type="GO" id="GO:0007015">
    <property type="term" value="P:actin filament organization"/>
    <property type="evidence" value="ECO:0007669"/>
    <property type="project" value="TreeGrafter"/>
</dbReference>
<feature type="compositionally biased region" description="Low complexity" evidence="11">
    <location>
        <begin position="2073"/>
        <end position="2083"/>
    </location>
</feature>
<feature type="repeat" description="Xin" evidence="9">
    <location>
        <begin position="766"/>
        <end position="781"/>
    </location>
</feature>